<organism evidence="1 2">
    <name type="scientific">Photobacterium aquae</name>
    <dbReference type="NCBI Taxonomy" id="1195763"/>
    <lineage>
        <taxon>Bacteria</taxon>
        <taxon>Pseudomonadati</taxon>
        <taxon>Pseudomonadota</taxon>
        <taxon>Gammaproteobacteria</taxon>
        <taxon>Vibrionales</taxon>
        <taxon>Vibrionaceae</taxon>
        <taxon>Photobacterium</taxon>
    </lineage>
</organism>
<dbReference type="InterPro" id="IPR036291">
    <property type="entry name" value="NAD(P)-bd_dom_sf"/>
</dbReference>
<gene>
    <name evidence="1" type="ORF">ABT56_00675</name>
</gene>
<accession>A0A0J1HD90</accession>
<name>A0A0J1HD90_9GAMM</name>
<dbReference type="Proteomes" id="UP000036097">
    <property type="component" value="Unassembled WGS sequence"/>
</dbReference>
<sequence>MRRALVLGAEYEMGNLISKALSQYNWYVVAAIDDPQHTVALHSDMTLAELGEKDVELLEQLIQDVDTVFLHLPDPSLGGQVIFSLDTVLALIIKHGRHLMLTTNHYEHQYSRLSKLLFWKATSPITTALPHKLTRQLNAAADAGASISVMCCGHSLSCARPQSYLGMFIKENDNSLTLQSPGPFGQRHYWTYLPDFAENIVHQLSTQKTHHTQLEVSYYPGHLVSIQDIARSLALSCGKPVNVTQLSWGLIEAISLFSPVFRGLAHMRSVWQCGQTIPSSNLLPQQYLFVHTPLEIAVQQSWRQDQ</sequence>
<keyword evidence="2" id="KW-1185">Reference proteome</keyword>
<dbReference type="SUPFAM" id="SSF51735">
    <property type="entry name" value="NAD(P)-binding Rossmann-fold domains"/>
    <property type="match status" value="1"/>
</dbReference>
<reference evidence="1 2" key="1">
    <citation type="submission" date="2015-05" db="EMBL/GenBank/DDBJ databases">
        <title>Photobacterium galathea sp. nov.</title>
        <authorList>
            <person name="Machado H."/>
            <person name="Gram L."/>
        </authorList>
    </citation>
    <scope>NUCLEOTIDE SEQUENCE [LARGE SCALE GENOMIC DNA]</scope>
    <source>
        <strain evidence="1 2">CGMCC 1.12159</strain>
    </source>
</reference>
<evidence type="ECO:0000313" key="1">
    <source>
        <dbReference type="EMBL" id="KLV09664.1"/>
    </source>
</evidence>
<dbReference type="Gene3D" id="3.40.50.720">
    <property type="entry name" value="NAD(P)-binding Rossmann-like Domain"/>
    <property type="match status" value="1"/>
</dbReference>
<evidence type="ECO:0008006" key="3">
    <source>
        <dbReference type="Google" id="ProtNLM"/>
    </source>
</evidence>
<comment type="caution">
    <text evidence="1">The sequence shown here is derived from an EMBL/GenBank/DDBJ whole genome shotgun (WGS) entry which is preliminary data.</text>
</comment>
<protein>
    <recommendedName>
        <fullName evidence="3">NAD-dependent epimerase/dehydratase domain-containing protein</fullName>
    </recommendedName>
</protein>
<dbReference type="AlphaFoldDB" id="A0A0J1HD90"/>
<evidence type="ECO:0000313" key="2">
    <source>
        <dbReference type="Proteomes" id="UP000036097"/>
    </source>
</evidence>
<dbReference type="EMBL" id="LDOT01000001">
    <property type="protein sequence ID" value="KLV09664.1"/>
    <property type="molecule type" value="Genomic_DNA"/>
</dbReference>
<dbReference type="STRING" id="1195763.ABT56_00675"/>
<dbReference type="PATRIC" id="fig|1195763.3.peg.153"/>
<proteinExistence type="predicted"/>